<evidence type="ECO:0000313" key="2">
    <source>
        <dbReference type="EMBL" id="GBN03853.1"/>
    </source>
</evidence>
<comment type="caution">
    <text evidence="2">The sequence shown here is derived from an EMBL/GenBank/DDBJ whole genome shotgun (WGS) entry which is preliminary data.</text>
</comment>
<reference evidence="2 3" key="1">
    <citation type="journal article" date="2019" name="Sci. Rep.">
        <title>Orb-weaving spider Araneus ventricosus genome elucidates the spidroin gene catalogue.</title>
        <authorList>
            <person name="Kono N."/>
            <person name="Nakamura H."/>
            <person name="Ohtoshi R."/>
            <person name="Moran D.A.P."/>
            <person name="Shinohara A."/>
            <person name="Yoshida Y."/>
            <person name="Fujiwara M."/>
            <person name="Mori M."/>
            <person name="Tomita M."/>
            <person name="Arakawa K."/>
        </authorList>
    </citation>
    <scope>NUCLEOTIDE SEQUENCE [LARGE SCALE GENOMIC DNA]</scope>
</reference>
<evidence type="ECO:0000256" key="1">
    <source>
        <dbReference type="SAM" id="MobiDB-lite"/>
    </source>
</evidence>
<feature type="compositionally biased region" description="Basic and acidic residues" evidence="1">
    <location>
        <begin position="217"/>
        <end position="226"/>
    </location>
</feature>
<proteinExistence type="predicted"/>
<evidence type="ECO:0000313" key="3">
    <source>
        <dbReference type="Proteomes" id="UP000499080"/>
    </source>
</evidence>
<protein>
    <submittedName>
        <fullName evidence="2">Uncharacterized protein</fullName>
    </submittedName>
</protein>
<sequence length="999" mass="114418">MKNDFDGDSLPSHLAAVKSAVKTAEDTLKMQRIIGNSKTESKDLHECSAVLDVSLVSAAFQYYRYHKDVKNIPLNISSSSSSMWDNSYALIRETDFTQPLDSTNDLEKTLSDLQMDSDLISEWPKFNTDFLNLYNFFDGQIESSDSLGNESTIHESKMNENEVSNPTVVNFEIGDSDSKEYSKTLCNDSSEGALPETDTESFETRSAVSKSSSSSSHHSENTGEERSVLKRFHIEGYFQEELDYEPSEAGETEAKESDNEFCIDDPLKEKESGSFSHYCSHGEVSENSTFQKRIKEIDTPEEHTETCAKQDFISFFENNFQLGPSKSMLQDNYERYFEYEDDDDSESDSEHSFKRNSSRNRQVNDLETLHQPLINSDVSKVSQLNSINEVMLYICEQCKCGNINEAIAVANRYIAISVKAVQLEIFKELFINVINLIKSSVFPVDDVRISKSLGEIMGIFHESKLFNSDLCSLIINECFGCDHAIKTGKELFSFIQKIKVPVNSNALSSYVDIIMPSEIPSLELISFMEYVKYVCNLPCPKTLFCEALGRFSKQEEDSLLVGFSRLCKFLCSVSSKEVDINHLRNFIEFCIKSDNWAQISNFLQAWCNTDGHLISCLTRSFLFRPEDVGLFYEKLAEEIYKHGDVSSYLVGILGQIGVSLMLEVFSRKQYDSAFGILFTLHKFNINYLELQACLYNAPSYLKSIPNFADLFVFPFTVAFAALDICIHLERFRDAYRVFKIFSLNLPADMDEKLKLKVRSRRFGYLLKLAQELFSREPLKQGLQALHDIYSTVEDFSLEELEDFVEEIQVIYNKYLAYVVNGCQLHTALELFECSEGVMKEVFIIHPQVLRGLLVTFSQNDKMDEAYKFFSLGCARKVYNIEQTETEEFVWCLTVMSSWTIFEVEFVIQNFIKNVCLAWDGKHKTEIDMQLSVKIVFKKSEEDSLEIECLKKSHSIDSAKEIVCNVLKSLDSSIKWVENENPVCLELVFETIYNYWMNVS</sequence>
<dbReference type="Proteomes" id="UP000499080">
    <property type="component" value="Unassembled WGS sequence"/>
</dbReference>
<feature type="region of interest" description="Disordered" evidence="1">
    <location>
        <begin position="147"/>
        <end position="167"/>
    </location>
</feature>
<name>A0A4Y2KQS9_ARAVE</name>
<keyword evidence="3" id="KW-1185">Reference proteome</keyword>
<feature type="region of interest" description="Disordered" evidence="1">
    <location>
        <begin position="182"/>
        <end position="226"/>
    </location>
</feature>
<dbReference type="AlphaFoldDB" id="A0A4Y2KQS9"/>
<organism evidence="2 3">
    <name type="scientific">Araneus ventricosus</name>
    <name type="common">Orbweaver spider</name>
    <name type="synonym">Epeira ventricosa</name>
    <dbReference type="NCBI Taxonomy" id="182803"/>
    <lineage>
        <taxon>Eukaryota</taxon>
        <taxon>Metazoa</taxon>
        <taxon>Ecdysozoa</taxon>
        <taxon>Arthropoda</taxon>
        <taxon>Chelicerata</taxon>
        <taxon>Arachnida</taxon>
        <taxon>Araneae</taxon>
        <taxon>Araneomorphae</taxon>
        <taxon>Entelegynae</taxon>
        <taxon>Araneoidea</taxon>
        <taxon>Araneidae</taxon>
        <taxon>Araneus</taxon>
    </lineage>
</organism>
<dbReference type="EMBL" id="BGPR01004834">
    <property type="protein sequence ID" value="GBN03853.1"/>
    <property type="molecule type" value="Genomic_DNA"/>
</dbReference>
<accession>A0A4Y2KQS9</accession>
<gene>
    <name evidence="2" type="ORF">AVEN_72598_1</name>
</gene>
<feature type="region of interest" description="Disordered" evidence="1">
    <location>
        <begin position="340"/>
        <end position="360"/>
    </location>
</feature>
<dbReference type="OrthoDB" id="6437606at2759"/>